<dbReference type="RefSeq" id="WP_376809464.1">
    <property type="nucleotide sequence ID" value="NZ_JBHTAC010000042.1"/>
</dbReference>
<dbReference type="Proteomes" id="UP001596392">
    <property type="component" value="Unassembled WGS sequence"/>
</dbReference>
<keyword evidence="6" id="KW-1185">Reference proteome</keyword>
<proteinExistence type="predicted"/>
<dbReference type="EC" id="2.1.1.-" evidence="5"/>
<dbReference type="GO" id="GO:0032259">
    <property type="term" value="P:methylation"/>
    <property type="evidence" value="ECO:0007669"/>
    <property type="project" value="UniProtKB-KW"/>
</dbReference>
<evidence type="ECO:0000259" key="4">
    <source>
        <dbReference type="PROSITE" id="PS50868"/>
    </source>
</evidence>
<dbReference type="PROSITE" id="PS50280">
    <property type="entry name" value="SET"/>
    <property type="match status" value="1"/>
</dbReference>
<dbReference type="InterPro" id="IPR053201">
    <property type="entry name" value="Flavunoidine_N-MTase"/>
</dbReference>
<sequence>MGRLPDEPRLAPMWLMPAVSPPQPASDCWLHPGVEVGTSPISGKGLFARTGLPAGTVVSRLGGHLVTWAQLRELFAEAAREGRYVDTVSVADDLHLVLPPRRPNGYGNHSCDPNLWWVDAYTLAARRDIAPGEEVTNDYGASTAVAEFRMDCACGSARCRGVVTGHDWQLPDLRERYGDHGIPLLLDRIRTTGSAAPTGSAPASVDGGEPAIPEPLRALITTTTAVELARVHSDQVVFPHRLVVDSPEDEDRRFPGWPTPVLVIADENQGVCSWGVPLGVAAPPVLVGGDLAGDAGTAIYAPDVSSFVAARRWDGTCLGREPLLQAQAAPLDEESLAYLRANFDERPPTRGWPAQEQLRFERDGARILLWSGDDQCDWWLSGTGDAVLGETAARLLDLSDLRSSFWSNDVAGEALLDRLR</sequence>
<feature type="domain" description="SET" evidence="3">
    <location>
        <begin position="32"/>
        <end position="140"/>
    </location>
</feature>
<keyword evidence="5" id="KW-0489">Methyltransferase</keyword>
<accession>A0ABW2H5T1</accession>
<dbReference type="GO" id="GO:0008168">
    <property type="term" value="F:methyltransferase activity"/>
    <property type="evidence" value="ECO:0007669"/>
    <property type="project" value="UniProtKB-KW"/>
</dbReference>
<dbReference type="Gene3D" id="2.170.270.10">
    <property type="entry name" value="SET domain"/>
    <property type="match status" value="1"/>
</dbReference>
<dbReference type="Pfam" id="PF00856">
    <property type="entry name" value="SET"/>
    <property type="match status" value="1"/>
</dbReference>
<keyword evidence="1 5" id="KW-0808">Transferase</keyword>
<feature type="domain" description="Post-SET" evidence="4">
    <location>
        <begin position="148"/>
        <end position="164"/>
    </location>
</feature>
<dbReference type="SUPFAM" id="SSF82199">
    <property type="entry name" value="SET domain"/>
    <property type="match status" value="1"/>
</dbReference>
<organism evidence="5 6">
    <name type="scientific">Catellatospora aurea</name>
    <dbReference type="NCBI Taxonomy" id="1337874"/>
    <lineage>
        <taxon>Bacteria</taxon>
        <taxon>Bacillati</taxon>
        <taxon>Actinomycetota</taxon>
        <taxon>Actinomycetes</taxon>
        <taxon>Micromonosporales</taxon>
        <taxon>Micromonosporaceae</taxon>
        <taxon>Catellatospora</taxon>
    </lineage>
</organism>
<dbReference type="InterPro" id="IPR003616">
    <property type="entry name" value="Post-SET_dom"/>
</dbReference>
<evidence type="ECO:0000259" key="3">
    <source>
        <dbReference type="PROSITE" id="PS50280"/>
    </source>
</evidence>
<dbReference type="PANTHER" id="PTHR12350">
    <property type="entry name" value="HISTONE-LYSINE N-METHYLTRANSFERASE-RELATED"/>
    <property type="match status" value="1"/>
</dbReference>
<dbReference type="PROSITE" id="PS50868">
    <property type="entry name" value="POST_SET"/>
    <property type="match status" value="1"/>
</dbReference>
<evidence type="ECO:0000313" key="6">
    <source>
        <dbReference type="Proteomes" id="UP001596392"/>
    </source>
</evidence>
<dbReference type="SMART" id="SM00317">
    <property type="entry name" value="SET"/>
    <property type="match status" value="1"/>
</dbReference>
<keyword evidence="2" id="KW-0949">S-adenosyl-L-methionine</keyword>
<dbReference type="InterPro" id="IPR046341">
    <property type="entry name" value="SET_dom_sf"/>
</dbReference>
<evidence type="ECO:0000256" key="2">
    <source>
        <dbReference type="ARBA" id="ARBA00022691"/>
    </source>
</evidence>
<reference evidence="6" key="1">
    <citation type="journal article" date="2019" name="Int. J. Syst. Evol. Microbiol.">
        <title>The Global Catalogue of Microorganisms (GCM) 10K type strain sequencing project: providing services to taxonomists for standard genome sequencing and annotation.</title>
        <authorList>
            <consortium name="The Broad Institute Genomics Platform"/>
            <consortium name="The Broad Institute Genome Sequencing Center for Infectious Disease"/>
            <person name="Wu L."/>
            <person name="Ma J."/>
        </authorList>
    </citation>
    <scope>NUCLEOTIDE SEQUENCE [LARGE SCALE GENOMIC DNA]</scope>
    <source>
        <strain evidence="6">CGMCC 1.9106</strain>
    </source>
</reference>
<gene>
    <name evidence="5" type="ORF">ACFQO7_29665</name>
</gene>
<comment type="caution">
    <text evidence="5">The sequence shown here is derived from an EMBL/GenBank/DDBJ whole genome shotgun (WGS) entry which is preliminary data.</text>
</comment>
<dbReference type="EMBL" id="JBHTAC010000042">
    <property type="protein sequence ID" value="MFC7246669.1"/>
    <property type="molecule type" value="Genomic_DNA"/>
</dbReference>
<dbReference type="InterPro" id="IPR001214">
    <property type="entry name" value="SET_dom"/>
</dbReference>
<evidence type="ECO:0000313" key="5">
    <source>
        <dbReference type="EMBL" id="MFC7246669.1"/>
    </source>
</evidence>
<evidence type="ECO:0000256" key="1">
    <source>
        <dbReference type="ARBA" id="ARBA00022679"/>
    </source>
</evidence>
<dbReference type="PANTHER" id="PTHR12350:SF19">
    <property type="entry name" value="SET DOMAIN-CONTAINING PROTEIN"/>
    <property type="match status" value="1"/>
</dbReference>
<protein>
    <submittedName>
        <fullName evidence="5">SET domain-containing protein</fullName>
        <ecNumber evidence="5">2.1.1.-</ecNumber>
    </submittedName>
</protein>
<name>A0ABW2H5T1_9ACTN</name>